<reference evidence="1" key="1">
    <citation type="journal article" date="2014" name="Front. Microbiol.">
        <title>High frequency of phylogenetically diverse reductive dehalogenase-homologous genes in deep subseafloor sedimentary metagenomes.</title>
        <authorList>
            <person name="Kawai M."/>
            <person name="Futagami T."/>
            <person name="Toyoda A."/>
            <person name="Takaki Y."/>
            <person name="Nishi S."/>
            <person name="Hori S."/>
            <person name="Arai W."/>
            <person name="Tsubouchi T."/>
            <person name="Morono Y."/>
            <person name="Uchiyama I."/>
            <person name="Ito T."/>
            <person name="Fujiyama A."/>
            <person name="Inagaki F."/>
            <person name="Takami H."/>
        </authorList>
    </citation>
    <scope>NUCLEOTIDE SEQUENCE</scope>
    <source>
        <strain evidence="1">Expedition CK06-06</strain>
    </source>
</reference>
<name>X1MHB6_9ZZZZ</name>
<gene>
    <name evidence="1" type="ORF">S06H3_09729</name>
</gene>
<protein>
    <submittedName>
        <fullName evidence="1">Uncharacterized protein</fullName>
    </submittedName>
</protein>
<organism evidence="1">
    <name type="scientific">marine sediment metagenome</name>
    <dbReference type="NCBI Taxonomy" id="412755"/>
    <lineage>
        <taxon>unclassified sequences</taxon>
        <taxon>metagenomes</taxon>
        <taxon>ecological metagenomes</taxon>
    </lineage>
</organism>
<evidence type="ECO:0000313" key="1">
    <source>
        <dbReference type="EMBL" id="GAI17451.1"/>
    </source>
</evidence>
<comment type="caution">
    <text evidence="1">The sequence shown here is derived from an EMBL/GenBank/DDBJ whole genome shotgun (WGS) entry which is preliminary data.</text>
</comment>
<proteinExistence type="predicted"/>
<dbReference type="EMBL" id="BARV01004351">
    <property type="protein sequence ID" value="GAI17451.1"/>
    <property type="molecule type" value="Genomic_DNA"/>
</dbReference>
<dbReference type="AlphaFoldDB" id="X1MHB6"/>
<feature type="non-terminal residue" evidence="1">
    <location>
        <position position="34"/>
    </location>
</feature>
<sequence length="34" mass="3898">MKIAVTADVHLKTKEKSPERWNALSNILDKMLSE</sequence>
<accession>X1MHB6</accession>